<keyword evidence="3" id="KW-1185">Reference proteome</keyword>
<reference evidence="3" key="1">
    <citation type="submission" date="2018-06" db="EMBL/GenBank/DDBJ databases">
        <title>Complete genome of Pseudomonas insecticola strain QZS01.</title>
        <authorList>
            <person name="Wang J."/>
            <person name="Su Q."/>
        </authorList>
    </citation>
    <scope>NUCLEOTIDE SEQUENCE [LARGE SCALE GENOMIC DNA]</scope>
    <source>
        <strain evidence="3">QZS01</strain>
    </source>
</reference>
<evidence type="ECO:0000313" key="2">
    <source>
        <dbReference type="EMBL" id="AZS51581.1"/>
    </source>
</evidence>
<dbReference type="KEGG" id="emo:DM558_12730"/>
<dbReference type="PROSITE" id="PS51257">
    <property type="entry name" value="PROKAR_LIPOPROTEIN"/>
    <property type="match status" value="1"/>
</dbReference>
<dbReference type="NCBIfam" id="NF040598">
    <property type="entry name" value="Ala_zip_lipo"/>
    <property type="match status" value="1"/>
</dbReference>
<accession>A0A3Q9JP05</accession>
<organism evidence="2 3">
    <name type="scientific">Entomomonas moraniae</name>
    <dbReference type="NCBI Taxonomy" id="2213226"/>
    <lineage>
        <taxon>Bacteria</taxon>
        <taxon>Pseudomonadati</taxon>
        <taxon>Pseudomonadota</taxon>
        <taxon>Gammaproteobacteria</taxon>
        <taxon>Pseudomonadales</taxon>
        <taxon>Pseudomonadaceae</taxon>
        <taxon>Entomomonas</taxon>
    </lineage>
</organism>
<feature type="region of interest" description="Disordered" evidence="1">
    <location>
        <begin position="57"/>
        <end position="80"/>
    </location>
</feature>
<evidence type="ECO:0000313" key="3">
    <source>
        <dbReference type="Proteomes" id="UP000273143"/>
    </source>
</evidence>
<dbReference type="RefSeq" id="WP_109704206.1">
    <property type="nucleotide sequence ID" value="NZ_CP029822.1"/>
</dbReference>
<dbReference type="AlphaFoldDB" id="A0A3Q9JP05"/>
<gene>
    <name evidence="2" type="ORF">DM558_12730</name>
</gene>
<evidence type="ECO:0000256" key="1">
    <source>
        <dbReference type="SAM" id="MobiDB-lite"/>
    </source>
</evidence>
<dbReference type="EMBL" id="CP029822">
    <property type="protein sequence ID" value="AZS51581.1"/>
    <property type="molecule type" value="Genomic_DNA"/>
</dbReference>
<dbReference type="Proteomes" id="UP000273143">
    <property type="component" value="Chromosome"/>
</dbReference>
<protein>
    <recommendedName>
        <fullName evidence="4">Lipoprotein</fullName>
    </recommendedName>
</protein>
<dbReference type="InterPro" id="IPR021793">
    <property type="entry name" value="Oprl"/>
</dbReference>
<sequence>MKNILKVSTLALVAALAVGCSSKTTERLDAVDATAQQAQQTAQQAQQTAQQALSAAQQAQQTADEANERAARMLTKATRK</sequence>
<evidence type="ECO:0008006" key="4">
    <source>
        <dbReference type="Google" id="ProtNLM"/>
    </source>
</evidence>
<proteinExistence type="predicted"/>
<dbReference type="Pfam" id="PF11839">
    <property type="entry name" value="Alanine_zipper"/>
    <property type="match status" value="1"/>
</dbReference>
<name>A0A3Q9JP05_9GAMM</name>